<keyword evidence="2" id="KW-0472">Membrane</keyword>
<comment type="subcellular location">
    <subcellularLocation>
        <location evidence="1">Cell outer membrane</location>
    </subcellularLocation>
</comment>
<dbReference type="InterPro" id="IPR012910">
    <property type="entry name" value="Plug_dom"/>
</dbReference>
<evidence type="ECO:0000313" key="6">
    <source>
        <dbReference type="Proteomes" id="UP001501508"/>
    </source>
</evidence>
<evidence type="ECO:0000259" key="4">
    <source>
        <dbReference type="Pfam" id="PF07715"/>
    </source>
</evidence>
<evidence type="ECO:0000313" key="5">
    <source>
        <dbReference type="EMBL" id="GAA4439842.1"/>
    </source>
</evidence>
<proteinExistence type="predicted"/>
<protein>
    <submittedName>
        <fullName evidence="5">TonB-dependent receptor</fullName>
    </submittedName>
</protein>
<reference evidence="6" key="1">
    <citation type="journal article" date="2019" name="Int. J. Syst. Evol. Microbiol.">
        <title>The Global Catalogue of Microorganisms (GCM) 10K type strain sequencing project: providing services to taxonomists for standard genome sequencing and annotation.</title>
        <authorList>
            <consortium name="The Broad Institute Genomics Platform"/>
            <consortium name="The Broad Institute Genome Sequencing Center for Infectious Disease"/>
            <person name="Wu L."/>
            <person name="Ma J."/>
        </authorList>
    </citation>
    <scope>NUCLEOTIDE SEQUENCE [LARGE SCALE GENOMIC DNA]</scope>
    <source>
        <strain evidence="6">JCM 31920</strain>
    </source>
</reference>
<evidence type="ECO:0000256" key="3">
    <source>
        <dbReference type="ARBA" id="ARBA00023237"/>
    </source>
</evidence>
<keyword evidence="6" id="KW-1185">Reference proteome</keyword>
<sequence length="1012" mass="111516">MKRPYQYLKQLVILLLTVTGLQAFGQGNRPLVTLTGVVLDSNHQGVPGVSISVQESSETATTGADGKFSIQGPANAILVLKKSGYLAQTYETVAGSKISITMARAKTLAGDDDLVEIPFGVRHKRYLTEAVSSVSTSDLPQPSTSALPNILSGRLAGLSVLQAGTQPGNDFSVYRVRGRTSFNFVNALVLVDGIERDMSDLDFEEVESFTVLKDPATLSWYGLRGSNGVILVTTKKGSRTKSSINLSGQYGFQLPDHLVKPLNSYEYASLYNEALLNDNPTAIPRYDQTALDAYRNGSDPYRYPDNNYQERFLKSATPFQRYVASAQGGEKKVRYFAMMSYLNQGGLFNETKGPNYDSNNGYKRFNFRSNVDFDVNSRLTISVNLAGRVENRIDPTYGTLPLMGLINGTRPNAYPILNRDGTFGGTTEDQNNILGAITANGVIKARKRVGFANLKATQKLDMILDGLSFDLLVSYDTKGDYTSGFTQNYRVFDATVDGNPIPYRTEARLAYRSAAYENAYRASEVWTGFDYNKTFQAHKINASVRGMRSAIIDFRSRTDFSQRYQAFSGRVEYAFKDRYLLKLVGSYAGDDDLPPNNRYGFFPAVSAGWIVSDESFLSDNNVLSFLKIRASYGKTGNTEIGFGEGALRRFPYQSRYTRNLVSNAAGYQFGTGFALTGSANELNIGNPYITWETLTTANLGVDFNLFKNTVTASLDAFKNKRTGILTTASIPDIIGQSSGDLNEGAVNSQGIEGSVFYHNNFGEVDFSLNANFLATKDKVIYQGGQAGVPAYQSTIGLGAGSGLYYVSDGLYQSKQEIEAGPKSTLSNQIMPGDIRYKDINNDNIIDANDRIRFNLGTPNYFGFGTAVKYKIFDLNAQFQGTVGQKTNIRGIIDTGPSAFNQESLKRWTPATAATAIYPRVGLANLGNNRTDSDFWLRDADYVKLKTLELGVTLPQSFTQKLKIQSIRFYLNGFNLLTFSKLDLDVDPELPFLGRGSTYPYVKTYSFGLNVKL</sequence>
<feature type="domain" description="TonB-dependent receptor plug" evidence="4">
    <location>
        <begin position="125"/>
        <end position="229"/>
    </location>
</feature>
<dbReference type="Pfam" id="PF13715">
    <property type="entry name" value="CarbopepD_reg_2"/>
    <property type="match status" value="1"/>
</dbReference>
<evidence type="ECO:0000256" key="1">
    <source>
        <dbReference type="ARBA" id="ARBA00004442"/>
    </source>
</evidence>
<evidence type="ECO:0000256" key="2">
    <source>
        <dbReference type="ARBA" id="ARBA00023136"/>
    </source>
</evidence>
<dbReference type="Proteomes" id="UP001501508">
    <property type="component" value="Unassembled WGS sequence"/>
</dbReference>
<dbReference type="RefSeq" id="WP_345029022.1">
    <property type="nucleotide sequence ID" value="NZ_BAABEY010000023.1"/>
</dbReference>
<dbReference type="Pfam" id="PF07715">
    <property type="entry name" value="Plug"/>
    <property type="match status" value="1"/>
</dbReference>
<dbReference type="NCBIfam" id="TIGR04057">
    <property type="entry name" value="SusC_RagA_signa"/>
    <property type="match status" value="1"/>
</dbReference>
<dbReference type="InterPro" id="IPR008969">
    <property type="entry name" value="CarboxyPept-like_regulatory"/>
</dbReference>
<dbReference type="InterPro" id="IPR037066">
    <property type="entry name" value="Plug_dom_sf"/>
</dbReference>
<dbReference type="InterPro" id="IPR023997">
    <property type="entry name" value="TonB-dep_OMP_SusC/RagA_CS"/>
</dbReference>
<dbReference type="Gene3D" id="2.40.170.20">
    <property type="entry name" value="TonB-dependent receptor, beta-barrel domain"/>
    <property type="match status" value="1"/>
</dbReference>
<dbReference type="InterPro" id="IPR036942">
    <property type="entry name" value="Beta-barrel_TonB_sf"/>
</dbReference>
<dbReference type="NCBIfam" id="TIGR04056">
    <property type="entry name" value="OMP_RagA_SusC"/>
    <property type="match status" value="1"/>
</dbReference>
<keyword evidence="5" id="KW-0675">Receptor</keyword>
<dbReference type="Gene3D" id="2.170.130.10">
    <property type="entry name" value="TonB-dependent receptor, plug domain"/>
    <property type="match status" value="1"/>
</dbReference>
<dbReference type="SUPFAM" id="SSF49464">
    <property type="entry name" value="Carboxypeptidase regulatory domain-like"/>
    <property type="match status" value="1"/>
</dbReference>
<comment type="caution">
    <text evidence="5">The sequence shown here is derived from an EMBL/GenBank/DDBJ whole genome shotgun (WGS) entry which is preliminary data.</text>
</comment>
<accession>A0ABP8M0K8</accession>
<dbReference type="SUPFAM" id="SSF56935">
    <property type="entry name" value="Porins"/>
    <property type="match status" value="1"/>
</dbReference>
<dbReference type="Gene3D" id="2.60.40.1120">
    <property type="entry name" value="Carboxypeptidase-like, regulatory domain"/>
    <property type="match status" value="1"/>
</dbReference>
<gene>
    <name evidence="5" type="ORF">GCM10023091_22670</name>
</gene>
<organism evidence="5 6">
    <name type="scientific">Ravibacter arvi</name>
    <dbReference type="NCBI Taxonomy" id="2051041"/>
    <lineage>
        <taxon>Bacteria</taxon>
        <taxon>Pseudomonadati</taxon>
        <taxon>Bacteroidota</taxon>
        <taxon>Cytophagia</taxon>
        <taxon>Cytophagales</taxon>
        <taxon>Spirosomataceae</taxon>
        <taxon>Ravibacter</taxon>
    </lineage>
</organism>
<name>A0ABP8M0K8_9BACT</name>
<keyword evidence="3" id="KW-0998">Cell outer membrane</keyword>
<dbReference type="InterPro" id="IPR023996">
    <property type="entry name" value="TonB-dep_OMP_SusC/RagA"/>
</dbReference>
<dbReference type="EMBL" id="BAABEY010000023">
    <property type="protein sequence ID" value="GAA4439842.1"/>
    <property type="molecule type" value="Genomic_DNA"/>
</dbReference>